<dbReference type="InterPro" id="IPR002003">
    <property type="entry name" value="Gas-vesicle_GvpC"/>
</dbReference>
<reference evidence="6 7" key="1">
    <citation type="submission" date="2022-04" db="EMBL/GenBank/DDBJ databases">
        <title>Positive selection, recombination, and allopatry shape intraspecific diversity of widespread and dominant cyanobacteria.</title>
        <authorList>
            <person name="Wei J."/>
            <person name="Shu W."/>
            <person name="Hu C."/>
        </authorList>
    </citation>
    <scope>NUCLEOTIDE SEQUENCE [LARGE SCALE GENOMIC DNA]</scope>
    <source>
        <strain evidence="6 7">GB2-A4</strain>
    </source>
</reference>
<comment type="subcellular location">
    <subcellularLocation>
        <location evidence="2">Gas vesicle</location>
    </subcellularLocation>
</comment>
<evidence type="ECO:0000256" key="5">
    <source>
        <dbReference type="SAM" id="MobiDB-lite"/>
    </source>
</evidence>
<evidence type="ECO:0000256" key="4">
    <source>
        <dbReference type="ARBA" id="ARBA00035699"/>
    </source>
</evidence>
<feature type="region of interest" description="Disordered" evidence="5">
    <location>
        <begin position="268"/>
        <end position="307"/>
    </location>
</feature>
<accession>A0ABV0J8S2</accession>
<name>A0ABV0J8S2_9CYAN</name>
<comment type="caution">
    <text evidence="6">The sequence shown here is derived from an EMBL/GenBank/DDBJ whole genome shotgun (WGS) entry which is preliminary data.</text>
</comment>
<dbReference type="Proteomes" id="UP001464891">
    <property type="component" value="Unassembled WGS sequence"/>
</dbReference>
<evidence type="ECO:0000256" key="3">
    <source>
        <dbReference type="ARBA" id="ARBA00035635"/>
    </source>
</evidence>
<dbReference type="NCBIfam" id="TIGR02641">
    <property type="entry name" value="gvpC_cyan_rpt"/>
    <property type="match status" value="1"/>
</dbReference>
<evidence type="ECO:0000313" key="7">
    <source>
        <dbReference type="Proteomes" id="UP001464891"/>
    </source>
</evidence>
<gene>
    <name evidence="6" type="primary">gvpC</name>
    <name evidence="6" type="ORF">NC998_13905</name>
</gene>
<comment type="similarity">
    <text evidence="3">Belongs to the gas vesicle GvpC family.</text>
</comment>
<evidence type="ECO:0000256" key="1">
    <source>
        <dbReference type="ARBA" id="ARBA00022987"/>
    </source>
</evidence>
<keyword evidence="7" id="KW-1185">Reference proteome</keyword>
<sequence>MVALRHLWQEQRRQRQQQLAQRQQQVQATLAATRQQRQVKADQLHHNLATFRADLTEESELWQANQHLFRLQLQQSVQALQQETQNFLAYSRLERQIQAEEIAEQLDTFVQQLQQQTADFLSLTAIERSLMAEQLAQELRQFHSKLNASVTLLRQEIQTRVSTLQQETQALLSTSQHERVLMRTQQAKELTTFVEKLSADVQSYLWELELLREDRAQQLQQTLSQSRSDRQARVAALFQSFATFRTELQQYCTHLRTSVWGADLENQLTQSQTSPPSPLLQERGATDGQRSNSEPTSAPIPPAQPTPVDIEKEVYNYIHQVQGARLAELETALTINRIQAVDVLRSLITKGLITQRDRVYYTQEEFNL</sequence>
<dbReference type="EMBL" id="JAMPKM010000007">
    <property type="protein sequence ID" value="MEP0818189.1"/>
    <property type="molecule type" value="Genomic_DNA"/>
</dbReference>
<proteinExistence type="inferred from homology"/>
<organism evidence="6 7">
    <name type="scientific">Trichocoleus desertorum GB2-A4</name>
    <dbReference type="NCBI Taxonomy" id="2933944"/>
    <lineage>
        <taxon>Bacteria</taxon>
        <taxon>Bacillati</taxon>
        <taxon>Cyanobacteriota</taxon>
        <taxon>Cyanophyceae</taxon>
        <taxon>Leptolyngbyales</taxon>
        <taxon>Trichocoleusaceae</taxon>
        <taxon>Trichocoleus</taxon>
    </lineage>
</organism>
<evidence type="ECO:0000313" key="6">
    <source>
        <dbReference type="EMBL" id="MEP0818189.1"/>
    </source>
</evidence>
<protein>
    <recommendedName>
        <fullName evidence="4">Gas vesicle protein C</fullName>
    </recommendedName>
</protein>
<dbReference type="RefSeq" id="WP_190432665.1">
    <property type="nucleotide sequence ID" value="NZ_JAMPKM010000007.1"/>
</dbReference>
<evidence type="ECO:0000256" key="2">
    <source>
        <dbReference type="ARBA" id="ARBA00035108"/>
    </source>
</evidence>
<keyword evidence="1" id="KW-0304">Gas vesicle</keyword>